<dbReference type="GO" id="GO:0016787">
    <property type="term" value="F:hydrolase activity"/>
    <property type="evidence" value="ECO:0007669"/>
    <property type="project" value="UniProtKB-KW"/>
</dbReference>
<protein>
    <submittedName>
        <fullName evidence="5">Amidohydrolase family protein</fullName>
    </submittedName>
</protein>
<dbReference type="Proteomes" id="UP000305267">
    <property type="component" value="Unassembled WGS sequence"/>
</dbReference>
<organism evidence="5 6">
    <name type="scientific">Methylobacterium terricola</name>
    <dbReference type="NCBI Taxonomy" id="2583531"/>
    <lineage>
        <taxon>Bacteria</taxon>
        <taxon>Pseudomonadati</taxon>
        <taxon>Pseudomonadota</taxon>
        <taxon>Alphaproteobacteria</taxon>
        <taxon>Hyphomicrobiales</taxon>
        <taxon>Methylobacteriaceae</taxon>
        <taxon>Methylobacterium</taxon>
    </lineage>
</organism>
<proteinExistence type="inferred from homology"/>
<keyword evidence="2 5" id="KW-0378">Hydrolase</keyword>
<dbReference type="Gene3D" id="3.20.20.140">
    <property type="entry name" value="Metal-dependent hydrolases"/>
    <property type="match status" value="1"/>
</dbReference>
<evidence type="ECO:0000256" key="3">
    <source>
        <dbReference type="SAM" id="MobiDB-lite"/>
    </source>
</evidence>
<comment type="caution">
    <text evidence="5">The sequence shown here is derived from an EMBL/GenBank/DDBJ whole genome shotgun (WGS) entry which is preliminary data.</text>
</comment>
<dbReference type="SUPFAM" id="SSF51556">
    <property type="entry name" value="Metallo-dependent hydrolases"/>
    <property type="match status" value="1"/>
</dbReference>
<feature type="region of interest" description="Disordered" evidence="3">
    <location>
        <begin position="342"/>
        <end position="416"/>
    </location>
</feature>
<evidence type="ECO:0000256" key="1">
    <source>
        <dbReference type="ARBA" id="ARBA00006745"/>
    </source>
</evidence>
<feature type="compositionally biased region" description="Low complexity" evidence="3">
    <location>
        <begin position="356"/>
        <end position="366"/>
    </location>
</feature>
<name>A0A5C4LAY2_9HYPH</name>
<reference evidence="5 6" key="1">
    <citation type="submission" date="2019-06" db="EMBL/GenBank/DDBJ databases">
        <title>Genome of Methylobacterium sp. 17Sr1-39.</title>
        <authorList>
            <person name="Seo T."/>
        </authorList>
    </citation>
    <scope>NUCLEOTIDE SEQUENCE [LARGE SCALE GENOMIC DNA]</scope>
    <source>
        <strain evidence="5 6">17Sr1-39</strain>
    </source>
</reference>
<dbReference type="OrthoDB" id="9796020at2"/>
<feature type="compositionally biased region" description="Low complexity" evidence="3">
    <location>
        <begin position="380"/>
        <end position="389"/>
    </location>
</feature>
<evidence type="ECO:0000313" key="6">
    <source>
        <dbReference type="Proteomes" id="UP000305267"/>
    </source>
</evidence>
<dbReference type="AlphaFoldDB" id="A0A5C4LAY2"/>
<keyword evidence="6" id="KW-1185">Reference proteome</keyword>
<dbReference type="EMBL" id="VDDA01000014">
    <property type="protein sequence ID" value="TNC10050.1"/>
    <property type="molecule type" value="Genomic_DNA"/>
</dbReference>
<accession>A0A5C4LAY2</accession>
<sequence length="416" mass="44227">MKPVRNLAARHGFDAQGAFHNLALTLADGRIAALGTAAEAEDTVVLPALANAHDHARPLRPSSIGGFNKPLETWLHRLALLAPVDPYLATVAPLARAALGGQGAVMIHHVRPMGLTDYPTEAAAMARAARDVGVRIALGVGLRDRNPLVYGDHGPVLDALAPEARAEIEARFLGPMLPLAEQLARVEAVAEAVGGPMVDVQYAPNGPQWGSDALWEAVAEASARTGRRVTTHLFETQYQRDWADRTYPGGLVRRWREIGLLSPRLTLAHCVHARPDELEMIAEAGCVVAVNTSSNLALRSGIAPVAEMVRRGCRVALGIDGRPSTRTTTPCASCACSGRCMAAGASTPRSPRARPWRWPSRPAASRSARRRAGGSPRGAPPTSWCSTARRSTRTAWRRSIPSICCSPAPPSAMSGS</sequence>
<dbReference type="InterPro" id="IPR032466">
    <property type="entry name" value="Metal_Hydrolase"/>
</dbReference>
<dbReference type="Pfam" id="PF01979">
    <property type="entry name" value="Amidohydro_1"/>
    <property type="match status" value="1"/>
</dbReference>
<dbReference type="PANTHER" id="PTHR43794:SF11">
    <property type="entry name" value="AMIDOHYDROLASE-RELATED DOMAIN-CONTAINING PROTEIN"/>
    <property type="match status" value="1"/>
</dbReference>
<dbReference type="InterPro" id="IPR006680">
    <property type="entry name" value="Amidohydro-rel"/>
</dbReference>
<feature type="compositionally biased region" description="Low complexity" evidence="3">
    <location>
        <begin position="397"/>
        <end position="406"/>
    </location>
</feature>
<evidence type="ECO:0000256" key="2">
    <source>
        <dbReference type="ARBA" id="ARBA00022801"/>
    </source>
</evidence>
<gene>
    <name evidence="5" type="ORF">FF100_24370</name>
</gene>
<dbReference type="PANTHER" id="PTHR43794">
    <property type="entry name" value="AMINOHYDROLASE SSNA-RELATED"/>
    <property type="match status" value="1"/>
</dbReference>
<evidence type="ECO:0000259" key="4">
    <source>
        <dbReference type="Pfam" id="PF01979"/>
    </source>
</evidence>
<evidence type="ECO:0000313" key="5">
    <source>
        <dbReference type="EMBL" id="TNC10050.1"/>
    </source>
</evidence>
<feature type="domain" description="Amidohydrolase-related" evidence="4">
    <location>
        <begin position="44"/>
        <end position="328"/>
    </location>
</feature>
<dbReference type="InterPro" id="IPR050287">
    <property type="entry name" value="MTA/SAH_deaminase"/>
</dbReference>
<comment type="similarity">
    <text evidence="1">Belongs to the metallo-dependent hydrolases superfamily. ATZ/TRZ family.</text>
</comment>